<evidence type="ECO:0000256" key="1">
    <source>
        <dbReference type="ARBA" id="ARBA00004167"/>
    </source>
</evidence>
<dbReference type="Gene3D" id="2.40.30.170">
    <property type="match status" value="1"/>
</dbReference>
<feature type="transmembrane region" description="Helical" evidence="6">
    <location>
        <begin position="28"/>
        <end position="49"/>
    </location>
</feature>
<evidence type="ECO:0000256" key="2">
    <source>
        <dbReference type="ARBA" id="ARBA00022692"/>
    </source>
</evidence>
<evidence type="ECO:0000256" key="3">
    <source>
        <dbReference type="ARBA" id="ARBA00022989"/>
    </source>
</evidence>
<dbReference type="Pfam" id="PF26002">
    <property type="entry name" value="Beta-barrel_AprE"/>
    <property type="match status" value="1"/>
</dbReference>
<dbReference type="STRING" id="871325.SAMN05444349_1294"/>
<dbReference type="EMBL" id="FQVD01000029">
    <property type="protein sequence ID" value="SHF66424.1"/>
    <property type="molecule type" value="Genomic_DNA"/>
</dbReference>
<evidence type="ECO:0000259" key="7">
    <source>
        <dbReference type="Pfam" id="PF26002"/>
    </source>
</evidence>
<dbReference type="OrthoDB" id="7057889at2"/>
<dbReference type="RefSeq" id="WP_025075483.1">
    <property type="nucleotide sequence ID" value="NZ_FQVD01000029.1"/>
</dbReference>
<evidence type="ECO:0000256" key="4">
    <source>
        <dbReference type="ARBA" id="ARBA00023136"/>
    </source>
</evidence>
<keyword evidence="9" id="KW-1185">Reference proteome</keyword>
<keyword evidence="2 6" id="KW-0812">Transmembrane</keyword>
<dbReference type="PANTHER" id="PTHR30386">
    <property type="entry name" value="MEMBRANE FUSION SUBUNIT OF EMRAB-TOLC MULTIDRUG EFFLUX PUMP"/>
    <property type="match status" value="1"/>
</dbReference>
<feature type="domain" description="AprE-like beta-barrel" evidence="7">
    <location>
        <begin position="326"/>
        <end position="369"/>
    </location>
</feature>
<dbReference type="AlphaFoldDB" id="A0A1M5DHT4"/>
<evidence type="ECO:0000256" key="6">
    <source>
        <dbReference type="SAM" id="Phobius"/>
    </source>
</evidence>
<evidence type="ECO:0000256" key="5">
    <source>
        <dbReference type="SAM" id="Coils"/>
    </source>
</evidence>
<sequence>MKDNTVEEKVQRNEEVQAIIDRMPTRSATYAIILTLLLAGAIVTLGFIIKYPETVDGQISITARLAPVRLVANTSGKLHLLVNNKTTVSEGTVVAYLDNQANYKDVLFLDSLLKRYNDQELENFPIITGLLLGEISSAFNSFVITHSRYYRMIHSDIYQTMRNSLLQQNEINANIIENLNKEIALKGNKLNIEEELLDKDSILTHAKALSKQTYDRQRSSFYDLQATYKDLHNNKLSYMAQIKRNNQQIQQYILEEQENLDRLKEELSANKSQLINIIHAWKKQYLQISPIDGQVEYLGFWRENYFIQSGQELFSVLPNQNDVIGEVIVPSFGIGKVKVGQTANVKVNNYPYMEYGLIKGKVSSISRLSNKIKQSTTGVTNEGSVYRVLITFPNGLQTNFNKTLDLDFESQGTAEIITKPKKLIERLFDNLKANAEQ</sequence>
<gene>
    <name evidence="8" type="ORF">SAMN05444349_1294</name>
</gene>
<keyword evidence="5" id="KW-0175">Coiled coil</keyword>
<reference evidence="8 9" key="1">
    <citation type="submission" date="2016-11" db="EMBL/GenBank/DDBJ databases">
        <authorList>
            <person name="Jaros S."/>
            <person name="Januszkiewicz K."/>
            <person name="Wedrychowicz H."/>
        </authorList>
    </citation>
    <scope>NUCLEOTIDE SEQUENCE [LARGE SCALE GENOMIC DNA]</scope>
    <source>
        <strain evidence="8 9">DSM 26883</strain>
    </source>
</reference>
<dbReference type="Proteomes" id="UP000184436">
    <property type="component" value="Unassembled WGS sequence"/>
</dbReference>
<dbReference type="GO" id="GO:0016020">
    <property type="term" value="C:membrane"/>
    <property type="evidence" value="ECO:0007669"/>
    <property type="project" value="UniProtKB-SubCell"/>
</dbReference>
<evidence type="ECO:0000313" key="8">
    <source>
        <dbReference type="EMBL" id="SHF66424.1"/>
    </source>
</evidence>
<comment type="subcellular location">
    <subcellularLocation>
        <location evidence="1">Membrane</location>
        <topology evidence="1">Single-pass membrane protein</topology>
    </subcellularLocation>
</comment>
<organism evidence="8 9">
    <name type="scientific">Bacteroides faecichinchillae</name>
    <dbReference type="NCBI Taxonomy" id="871325"/>
    <lineage>
        <taxon>Bacteria</taxon>
        <taxon>Pseudomonadati</taxon>
        <taxon>Bacteroidota</taxon>
        <taxon>Bacteroidia</taxon>
        <taxon>Bacteroidales</taxon>
        <taxon>Bacteroidaceae</taxon>
        <taxon>Bacteroides</taxon>
    </lineage>
</organism>
<protein>
    <submittedName>
        <fullName evidence="8">HlyD family secretion protein</fullName>
    </submittedName>
</protein>
<dbReference type="InterPro" id="IPR050739">
    <property type="entry name" value="MFP"/>
</dbReference>
<proteinExistence type="predicted"/>
<accession>A0A1M5DHT4</accession>
<dbReference type="InterPro" id="IPR058982">
    <property type="entry name" value="Beta-barrel_AprE"/>
</dbReference>
<feature type="coiled-coil region" evidence="5">
    <location>
        <begin position="239"/>
        <end position="273"/>
    </location>
</feature>
<keyword evidence="3 6" id="KW-1133">Transmembrane helix</keyword>
<evidence type="ECO:0000313" key="9">
    <source>
        <dbReference type="Proteomes" id="UP000184436"/>
    </source>
</evidence>
<dbReference type="PANTHER" id="PTHR30386:SF26">
    <property type="entry name" value="TRANSPORT PROTEIN COMB"/>
    <property type="match status" value="1"/>
</dbReference>
<keyword evidence="4 6" id="KW-0472">Membrane</keyword>
<name>A0A1M5DHT4_9BACE</name>